<gene>
    <name evidence="4" type="ORF">AO501_15120</name>
</gene>
<evidence type="ECO:0000256" key="1">
    <source>
        <dbReference type="SAM" id="MobiDB-lite"/>
    </source>
</evidence>
<dbReference type="GO" id="GO:0005524">
    <property type="term" value="F:ATP binding"/>
    <property type="evidence" value="ECO:0007669"/>
    <property type="project" value="InterPro"/>
</dbReference>
<dbReference type="InterPro" id="IPR050534">
    <property type="entry name" value="Coronavir_polyprotein_1ab"/>
</dbReference>
<feature type="domain" description="(+)RNA virus helicase C-terminal" evidence="2">
    <location>
        <begin position="739"/>
        <end position="849"/>
    </location>
</feature>
<sequence length="971" mass="104567">MLTVAKLSRWSVDYYNSTARAVGDAVKDRQRANGGLAEYYAERDTRTPVWTCAGDARVAAELVGLSDSERGGGDADPDVVARWLDEGVAPSGECGRAHGKGGVHGFDLTFCAPKSVSLVRVFGDDVVDKAVSAAHQTAIAEALEYLSAHAGYTRVHNPVTGEKDLQKLPGLVAAAYQHETSRAGDPHLHTHVLVPNRQARADGRLVSIDGTSLFHEARAAGIIYQATLRYELHRLTGIEWGPVDPSTGMAEVAGIDPKNIAAWSQRSTQLRQWAANNLTVVGSAAELSQAQLAAAQKATRPRKPESLSWAELRTQWRADTRGLVLSRAAQSEARAAREHTARTAAARVARAGVAVDRRAVAAMAARADKAALTRADLVEVIGAQLPLLADAGTGAAGGAAGMPRQLIEAAVNAVGMRLTAPRAAHQREGSERYTVNVILAEERRVFDLVDAANVRAMAWVRPEHTAAALGLSEQQHQVVTAIASTPQLVVPLSAPAGAGKTTSMRALRTIVERRQKARVIVIAPTGKAVDVAVAEGAASEGYTMHSALARLADGRLQLGPFDVVVVDEAGMVGTDHWRQLLTATTAAGTKTVMVGDAHQLEPVKARGGMFAQLCDELPWAQRLTEVWRQQDPAERTAALAVGDGGPAAVRRAVAWYRDHDRVACGDQVTMAVDALAAHQADLAAGKDALLLADTTEMCDALNRRVHDRVVAQRAAAGRDTTTVTAGRGHHITTGDVVISRRNDPSITVYQPQDRTQILSEAPVRNGQRWRVMKVDDNREHPRIAARRLSDGAWAVFSDDYLHDHVQLGHAVTVHAAQGVTAESTHTVLAETASRNLAYVALTRGRESNHAYLYQRDSTDTDHSHDLAAGAEEVEGIHLARRGTPAQAARALRQVIGHDTPARTAHQIAADNTPSQYLPELVASLITEHQQAVIRRRSTYQKNQRTQQDRALNRHLGLDRSRNQHRDYDLSL</sequence>
<dbReference type="PANTHER" id="PTHR43788">
    <property type="entry name" value="DNA2/NAM7 HELICASE FAMILY MEMBER"/>
    <property type="match status" value="1"/>
</dbReference>
<evidence type="ECO:0000313" key="5">
    <source>
        <dbReference type="Proteomes" id="UP000051677"/>
    </source>
</evidence>
<evidence type="ECO:0000313" key="4">
    <source>
        <dbReference type="EMBL" id="KQH80034.1"/>
    </source>
</evidence>
<comment type="caution">
    <text evidence="4">The sequence shown here is derived from an EMBL/GenBank/DDBJ whole genome shotgun (WGS) entry which is preliminary data.</text>
</comment>
<dbReference type="InterPro" id="IPR027417">
    <property type="entry name" value="P-loop_NTPase"/>
</dbReference>
<feature type="domain" description="TrwC relaxase" evidence="3">
    <location>
        <begin position="24"/>
        <end position="320"/>
    </location>
</feature>
<dbReference type="Proteomes" id="UP000051677">
    <property type="component" value="Unassembled WGS sequence"/>
</dbReference>
<dbReference type="AlphaFoldDB" id="A0A0Q2LWE6"/>
<reference evidence="4 5" key="1">
    <citation type="submission" date="2015-10" db="EMBL/GenBank/DDBJ databases">
        <title>Mycobacterium gordonae draft genome assembly.</title>
        <authorList>
            <person name="Ustinova V."/>
            <person name="Smirnova T."/>
            <person name="Blagodatskikh K."/>
            <person name="Varlamov D."/>
            <person name="Larionova E."/>
            <person name="Chernousova L."/>
        </authorList>
    </citation>
    <scope>NUCLEOTIDE SEQUENCE [LARGE SCALE GENOMIC DNA]</scope>
    <source>
        <strain evidence="4 5">CTRI 14-8773</strain>
    </source>
</reference>
<dbReference type="SUPFAM" id="SSF52540">
    <property type="entry name" value="P-loop containing nucleoside triphosphate hydrolases"/>
    <property type="match status" value="2"/>
</dbReference>
<dbReference type="Pfam" id="PF08751">
    <property type="entry name" value="TrwC"/>
    <property type="match status" value="1"/>
</dbReference>
<dbReference type="RefSeq" id="WP_055577091.1">
    <property type="nucleotide sequence ID" value="NZ_LKTM01000047.1"/>
</dbReference>
<dbReference type="Pfam" id="PF01443">
    <property type="entry name" value="Viral_helicase1"/>
    <property type="match status" value="1"/>
</dbReference>
<dbReference type="SUPFAM" id="SSF55464">
    <property type="entry name" value="Origin of replication-binding domain, RBD-like"/>
    <property type="match status" value="1"/>
</dbReference>
<name>A0A0Q2LWE6_MYCGO</name>
<dbReference type="Pfam" id="PF13604">
    <property type="entry name" value="AAA_30"/>
    <property type="match status" value="1"/>
</dbReference>
<dbReference type="NCBIfam" id="NF041492">
    <property type="entry name" value="MobF"/>
    <property type="match status" value="1"/>
</dbReference>
<evidence type="ECO:0000259" key="3">
    <source>
        <dbReference type="Pfam" id="PF08751"/>
    </source>
</evidence>
<feature type="region of interest" description="Disordered" evidence="1">
    <location>
        <begin position="937"/>
        <end position="971"/>
    </location>
</feature>
<feature type="compositionally biased region" description="Basic and acidic residues" evidence="1">
    <location>
        <begin position="946"/>
        <end position="971"/>
    </location>
</feature>
<dbReference type="EMBL" id="LKTM01000047">
    <property type="protein sequence ID" value="KQH80034.1"/>
    <property type="molecule type" value="Genomic_DNA"/>
</dbReference>
<dbReference type="InterPro" id="IPR014862">
    <property type="entry name" value="TrwC"/>
</dbReference>
<organism evidence="4 5">
    <name type="scientific">Mycobacterium gordonae</name>
    <dbReference type="NCBI Taxonomy" id="1778"/>
    <lineage>
        <taxon>Bacteria</taxon>
        <taxon>Bacillati</taxon>
        <taxon>Actinomycetota</taxon>
        <taxon>Actinomycetes</taxon>
        <taxon>Mycobacteriales</taxon>
        <taxon>Mycobacteriaceae</taxon>
        <taxon>Mycobacterium</taxon>
    </lineage>
</organism>
<accession>A0A0Q2LWE6</accession>
<dbReference type="Gene3D" id="3.40.50.300">
    <property type="entry name" value="P-loop containing nucleotide triphosphate hydrolases"/>
    <property type="match status" value="2"/>
</dbReference>
<protein>
    <submittedName>
        <fullName evidence="4">AAA family ATPase</fullName>
    </submittedName>
</protein>
<evidence type="ECO:0000259" key="2">
    <source>
        <dbReference type="Pfam" id="PF01443"/>
    </source>
</evidence>
<dbReference type="InterPro" id="IPR027351">
    <property type="entry name" value="(+)RNA_virus_helicase_core_dom"/>
</dbReference>
<dbReference type="OrthoDB" id="4524286at2"/>
<proteinExistence type="predicted"/>
<dbReference type="CDD" id="cd18809">
    <property type="entry name" value="SF1_C_RecD"/>
    <property type="match status" value="1"/>
</dbReference>
<dbReference type="Gene3D" id="2.30.30.940">
    <property type="match status" value="1"/>
</dbReference>